<protein>
    <recommendedName>
        <fullName evidence="4">GLPGLI family protein</fullName>
    </recommendedName>
</protein>
<dbReference type="InterPro" id="IPR005901">
    <property type="entry name" value="GLPGLI"/>
</dbReference>
<sequence>MKSLSIFLLLFISSVQIRAQIPQLQSPDGGMYAYKKTKRVRCDSARFSAYYKLLFLRDSTKSKYTEAQTILQISDKYVRFADYYCILTDSINDFCAQSRKNAHNPEANKSFDAAAFKRRYYWVTLTNLLTKQTTVQCRNLRKYEYTIPTPAINWTLVQEDSVINNIVCKKATCSYAGRDYIAWYAESINLPYGPYLFYGLPGLVINLYDTKRNWIFINNGVGEAKELREMYLYGGKEIIKTTKEKALTAYRNETEDYLNLAKEIIGWTMIGRKEQPTYPKRPSNMLELKW</sequence>
<accession>E7RTG0</accession>
<evidence type="ECO:0000313" key="3">
    <source>
        <dbReference type="Proteomes" id="UP000005580"/>
    </source>
</evidence>
<feature type="chain" id="PRO_5003224234" description="GLPGLI family protein" evidence="1">
    <location>
        <begin position="20"/>
        <end position="290"/>
    </location>
</feature>
<gene>
    <name evidence="2" type="ORF">HMPREF0663_12033</name>
</gene>
<proteinExistence type="predicted"/>
<reference evidence="2" key="1">
    <citation type="submission" date="2011-01" db="EMBL/GenBank/DDBJ databases">
        <authorList>
            <person name="Muzny D."/>
            <person name="Qin X."/>
            <person name="Buhay C."/>
            <person name="Dugan-Rocha S."/>
            <person name="Ding Y."/>
            <person name="Chen G."/>
            <person name="Hawes A."/>
            <person name="Holder M."/>
            <person name="Jhangiani S."/>
            <person name="Johnson A."/>
            <person name="Khan Z."/>
            <person name="Li Z."/>
            <person name="Liu W."/>
            <person name="Liu X."/>
            <person name="Perez L."/>
            <person name="Shen H."/>
            <person name="Wang Q."/>
            <person name="Watt J."/>
            <person name="Xi L."/>
            <person name="Xin Y."/>
            <person name="Zhou J."/>
            <person name="Deng J."/>
            <person name="Jiang H."/>
            <person name="Liu Y."/>
            <person name="Qu J."/>
            <person name="Song X.-Z."/>
            <person name="Zhang L."/>
            <person name="Villasana D."/>
            <person name="Johnson A."/>
            <person name="Liu J."/>
            <person name="Liyanage D."/>
            <person name="Lorensuhewa L."/>
            <person name="Robinson T."/>
            <person name="Song A."/>
            <person name="Song B.-B."/>
            <person name="Dinh H."/>
            <person name="Thornton R."/>
            <person name="Coyle M."/>
            <person name="Francisco L."/>
            <person name="Jackson L."/>
            <person name="Javaid M."/>
            <person name="Korchina V."/>
            <person name="Kovar C."/>
            <person name="Mata R."/>
            <person name="Mathew T."/>
            <person name="Ngo R."/>
            <person name="Nguyen L."/>
            <person name="Nguyen N."/>
            <person name="Okwuonu G."/>
            <person name="Ongeri F."/>
            <person name="Pham C."/>
            <person name="Simmons D."/>
            <person name="Wilczek-Boney K."/>
            <person name="Hale W."/>
            <person name="Jakkamsetti A."/>
            <person name="Pham P."/>
            <person name="Ruth R."/>
            <person name="San Lucas F."/>
            <person name="Warren J."/>
            <person name="Zhang J."/>
            <person name="Zhao Z."/>
            <person name="Zhou C."/>
            <person name="Zhu D."/>
            <person name="Lee S."/>
            <person name="Bess C."/>
            <person name="Blankenburg K."/>
            <person name="Forbes L."/>
            <person name="Fu Q."/>
            <person name="Gubbala S."/>
            <person name="Hirani K."/>
            <person name="Jayaseelan J.C."/>
            <person name="Lara F."/>
            <person name="Munidasa M."/>
            <person name="Palculict T."/>
            <person name="Patil S."/>
            <person name="Pu L.-L."/>
            <person name="Saada N."/>
            <person name="Tang L."/>
            <person name="Weissenberger G."/>
            <person name="Zhu Y."/>
            <person name="Hemphill L."/>
            <person name="Shang Y."/>
            <person name="Youmans B."/>
            <person name="Ayvaz T."/>
            <person name="Ross M."/>
            <person name="Santibanez J."/>
            <person name="Aqrawi P."/>
            <person name="Gross S."/>
            <person name="Joshi V."/>
            <person name="Fowler G."/>
            <person name="Nazareth L."/>
            <person name="Reid J."/>
            <person name="Worley K."/>
            <person name="Petrosino J."/>
            <person name="Highlander S."/>
            <person name="Gibbs R."/>
        </authorList>
    </citation>
    <scope>NUCLEOTIDE SEQUENCE [LARGE SCALE GENOMIC DNA]</scope>
    <source>
        <strain evidence="2">ATCC 33269</strain>
    </source>
</reference>
<evidence type="ECO:0000313" key="2">
    <source>
        <dbReference type="EMBL" id="EFZ35966.1"/>
    </source>
</evidence>
<dbReference type="Proteomes" id="UP000005580">
    <property type="component" value="Unassembled WGS sequence"/>
</dbReference>
<dbReference type="NCBIfam" id="TIGR01200">
    <property type="entry name" value="GLPGLI"/>
    <property type="match status" value="1"/>
</dbReference>
<dbReference type="AlphaFoldDB" id="E7RTG0"/>
<keyword evidence="1" id="KW-0732">Signal</keyword>
<evidence type="ECO:0000256" key="1">
    <source>
        <dbReference type="SAM" id="SignalP"/>
    </source>
</evidence>
<name>E7RTG0_9BACT</name>
<dbReference type="STRING" id="28134.SAMN05444288_1135"/>
<comment type="caution">
    <text evidence="2">The sequence shown here is derived from an EMBL/GenBank/DDBJ whole genome shotgun (WGS) entry which is preliminary data.</text>
</comment>
<dbReference type="eggNOG" id="ENOG5031C3G">
    <property type="taxonomic scope" value="Bacteria"/>
</dbReference>
<dbReference type="HOGENOM" id="CLU_066214_0_1_10"/>
<organism evidence="2 3">
    <name type="scientific">Hoylesella oralis ATCC 33269</name>
    <dbReference type="NCBI Taxonomy" id="873533"/>
    <lineage>
        <taxon>Bacteria</taxon>
        <taxon>Pseudomonadati</taxon>
        <taxon>Bacteroidota</taxon>
        <taxon>Bacteroidia</taxon>
        <taxon>Bacteroidales</taxon>
        <taxon>Prevotellaceae</taxon>
        <taxon>Hoylesella</taxon>
    </lineage>
</organism>
<keyword evidence="3" id="KW-1185">Reference proteome</keyword>
<dbReference type="RefSeq" id="WP_004370231.1">
    <property type="nucleotide sequence ID" value="NZ_GL833119.1"/>
</dbReference>
<dbReference type="EMBL" id="AEPE02000006">
    <property type="protein sequence ID" value="EFZ35966.1"/>
    <property type="molecule type" value="Genomic_DNA"/>
</dbReference>
<feature type="signal peptide" evidence="1">
    <location>
        <begin position="1"/>
        <end position="19"/>
    </location>
</feature>
<evidence type="ECO:0008006" key="4">
    <source>
        <dbReference type="Google" id="ProtNLM"/>
    </source>
</evidence>